<evidence type="ECO:0000313" key="1">
    <source>
        <dbReference type="EMBL" id="OXU17985.1"/>
    </source>
</evidence>
<dbReference type="AlphaFoldDB" id="A0A232EI13"/>
<protein>
    <submittedName>
        <fullName evidence="1">Uncharacterized protein</fullName>
    </submittedName>
</protein>
<accession>A0A232EI13</accession>
<evidence type="ECO:0000313" key="2">
    <source>
        <dbReference type="Proteomes" id="UP000215335"/>
    </source>
</evidence>
<dbReference type="STRING" id="543379.A0A232EI13"/>
<organism evidence="1 2">
    <name type="scientific">Trichomalopsis sarcophagae</name>
    <dbReference type="NCBI Taxonomy" id="543379"/>
    <lineage>
        <taxon>Eukaryota</taxon>
        <taxon>Metazoa</taxon>
        <taxon>Ecdysozoa</taxon>
        <taxon>Arthropoda</taxon>
        <taxon>Hexapoda</taxon>
        <taxon>Insecta</taxon>
        <taxon>Pterygota</taxon>
        <taxon>Neoptera</taxon>
        <taxon>Endopterygota</taxon>
        <taxon>Hymenoptera</taxon>
        <taxon>Apocrita</taxon>
        <taxon>Proctotrupomorpha</taxon>
        <taxon>Chalcidoidea</taxon>
        <taxon>Pteromalidae</taxon>
        <taxon>Pteromalinae</taxon>
        <taxon>Trichomalopsis</taxon>
    </lineage>
</organism>
<proteinExistence type="predicted"/>
<sequence>MCNNSRTQLIHLRLGGVQDLFTCQYILLFFDKRKLVFLRRKFTEKDSNGTHLSNVPTRNTPLCHNCYLQAPDGDILCTCDKKKTQWYVSKQLGEVVKEDPFTVSVRLLFQLSGHALGAVESTTHRSNVISFCSGHEIINRMIFCCCVQNVMT</sequence>
<name>A0A232EI13_9HYME</name>
<dbReference type="Proteomes" id="UP000215335">
    <property type="component" value="Unassembled WGS sequence"/>
</dbReference>
<dbReference type="EMBL" id="NNAY01004375">
    <property type="protein sequence ID" value="OXU17985.1"/>
    <property type="molecule type" value="Genomic_DNA"/>
</dbReference>
<gene>
    <name evidence="1" type="ORF">TSAR_016835</name>
</gene>
<comment type="caution">
    <text evidence="1">The sequence shown here is derived from an EMBL/GenBank/DDBJ whole genome shotgun (WGS) entry which is preliminary data.</text>
</comment>
<keyword evidence="2" id="KW-1185">Reference proteome</keyword>
<reference evidence="1 2" key="1">
    <citation type="journal article" date="2017" name="Curr. Biol.">
        <title>The Evolution of Venom by Co-option of Single-Copy Genes.</title>
        <authorList>
            <person name="Martinson E.O."/>
            <person name="Mrinalini"/>
            <person name="Kelkar Y.D."/>
            <person name="Chang C.H."/>
            <person name="Werren J.H."/>
        </authorList>
    </citation>
    <scope>NUCLEOTIDE SEQUENCE [LARGE SCALE GENOMIC DNA]</scope>
    <source>
        <strain evidence="1 2">Alberta</strain>
        <tissue evidence="1">Whole body</tissue>
    </source>
</reference>